<evidence type="ECO:0000313" key="3">
    <source>
        <dbReference type="Proteomes" id="UP001066276"/>
    </source>
</evidence>
<accession>A0AAV7W457</accession>
<sequence>MQGPFRGSTCARGLPRARTGMVEQECLGQVRAPHEARQCWAPMKPRKRFSLGPTKKPAVDGRALGHGACEIFRGDARHLTWHGYIEWRKRRQALIWPSQHHRVFVRVRARRDQVKVPISGGIGALTGRRKELGRGAGRYCKGPSGAWQQSGSQPPPPTLPRSGATAGVSWQ</sequence>
<protein>
    <submittedName>
        <fullName evidence="2">Uncharacterized protein</fullName>
    </submittedName>
</protein>
<evidence type="ECO:0000313" key="2">
    <source>
        <dbReference type="EMBL" id="KAJ1206904.1"/>
    </source>
</evidence>
<dbReference type="AlphaFoldDB" id="A0AAV7W457"/>
<dbReference type="EMBL" id="JANPWB010000002">
    <property type="protein sequence ID" value="KAJ1206904.1"/>
    <property type="molecule type" value="Genomic_DNA"/>
</dbReference>
<proteinExistence type="predicted"/>
<organism evidence="2 3">
    <name type="scientific">Pleurodeles waltl</name>
    <name type="common">Iberian ribbed newt</name>
    <dbReference type="NCBI Taxonomy" id="8319"/>
    <lineage>
        <taxon>Eukaryota</taxon>
        <taxon>Metazoa</taxon>
        <taxon>Chordata</taxon>
        <taxon>Craniata</taxon>
        <taxon>Vertebrata</taxon>
        <taxon>Euteleostomi</taxon>
        <taxon>Amphibia</taxon>
        <taxon>Batrachia</taxon>
        <taxon>Caudata</taxon>
        <taxon>Salamandroidea</taxon>
        <taxon>Salamandridae</taxon>
        <taxon>Pleurodelinae</taxon>
        <taxon>Pleurodeles</taxon>
    </lineage>
</organism>
<gene>
    <name evidence="2" type="ORF">NDU88_002297</name>
</gene>
<comment type="caution">
    <text evidence="2">The sequence shown here is derived from an EMBL/GenBank/DDBJ whole genome shotgun (WGS) entry which is preliminary data.</text>
</comment>
<reference evidence="2" key="1">
    <citation type="journal article" date="2022" name="bioRxiv">
        <title>Sequencing and chromosome-scale assembly of the giantPleurodeles waltlgenome.</title>
        <authorList>
            <person name="Brown T."/>
            <person name="Elewa A."/>
            <person name="Iarovenko S."/>
            <person name="Subramanian E."/>
            <person name="Araus A.J."/>
            <person name="Petzold A."/>
            <person name="Susuki M."/>
            <person name="Suzuki K.-i.T."/>
            <person name="Hayashi T."/>
            <person name="Toyoda A."/>
            <person name="Oliveira C."/>
            <person name="Osipova E."/>
            <person name="Leigh N.D."/>
            <person name="Simon A."/>
            <person name="Yun M.H."/>
        </authorList>
    </citation>
    <scope>NUCLEOTIDE SEQUENCE</scope>
    <source>
        <strain evidence="2">20211129_DDA</strain>
        <tissue evidence="2">Liver</tissue>
    </source>
</reference>
<evidence type="ECO:0000256" key="1">
    <source>
        <dbReference type="SAM" id="MobiDB-lite"/>
    </source>
</evidence>
<keyword evidence="3" id="KW-1185">Reference proteome</keyword>
<name>A0AAV7W457_PLEWA</name>
<dbReference type="Proteomes" id="UP001066276">
    <property type="component" value="Chromosome 1_2"/>
</dbReference>
<feature type="region of interest" description="Disordered" evidence="1">
    <location>
        <begin position="135"/>
        <end position="171"/>
    </location>
</feature>